<dbReference type="InterPro" id="IPR039426">
    <property type="entry name" value="TonB-dep_rcpt-like"/>
</dbReference>
<gene>
    <name evidence="13" type="ORF">PP2015_976</name>
</gene>
<feature type="signal peptide" evidence="10">
    <location>
        <begin position="1"/>
        <end position="20"/>
    </location>
</feature>
<evidence type="ECO:0000256" key="6">
    <source>
        <dbReference type="ARBA" id="ARBA00023136"/>
    </source>
</evidence>
<dbReference type="InterPro" id="IPR036942">
    <property type="entry name" value="Beta-barrel_TonB_sf"/>
</dbReference>
<evidence type="ECO:0000313" key="13">
    <source>
        <dbReference type="EMBL" id="ALO41494.1"/>
    </source>
</evidence>
<evidence type="ECO:0000256" key="2">
    <source>
        <dbReference type="ARBA" id="ARBA00022448"/>
    </source>
</evidence>
<dbReference type="PANTHER" id="PTHR30069:SF49">
    <property type="entry name" value="OUTER MEMBRANE PROTEIN C"/>
    <property type="match status" value="1"/>
</dbReference>
<dbReference type="GO" id="GO:0044718">
    <property type="term" value="P:siderophore transmembrane transport"/>
    <property type="evidence" value="ECO:0007669"/>
    <property type="project" value="TreeGrafter"/>
</dbReference>
<evidence type="ECO:0000256" key="1">
    <source>
        <dbReference type="ARBA" id="ARBA00004571"/>
    </source>
</evidence>
<sequence>MKKSILSGLICTLLSGYAVADDIEKIVVIAPMQTPLNIKTDPKLPRQPLPAQDASDLLSSISGFSLIKKGAASSDPVFRGQAGSRLNILTDGNLTLGGCGNRMDPPTAYITPQTYDTLTVIKGPQTVLYGPGNSAATVLFERDSYRMDKAGLEGFSNIVLANAGRRGINSQLKFGDQDYFANISASYNKADNYKDGNGTHVHSAYEKWNTDLEFAYTPSDDKIISLSLGRSDGEVAYADRAMDGSLFDRTHSAIKFDWLLEGTVIKRIEGQVFYNYVDHIMDNFSLRDFVATPMNKTPRAMNPDRTTYGGKFLAHGEYNKTSKFSIGVDHQSNEHTNRMSMNINMMPINNQTRTTDGRFEQLGVFAEYEFSLEENKQWVSGLRIDRWQATDERKMVGSMMMMSANPTALQTRKSSLYSGFTRFQAQTENTSYFAGFGYVERFPDYWELLGAGRSSEKTTSAFNTKHEATSQFDLGLVHQTDNWQSSASVFYNQTDDFILIDNTFEKMSKSAKVTRNVDTESFGFELDSKYSLTKSLSTGASISWVRATNLTDHRPLAQQPALQARFTLDYALKDWQLGMLWRVVQKQHRVAIGQGNIAGQDVSESAGYGVLSVNANYSQSQNIDWSFGIDNLLDKAYSEHLSRAGAAVNGYEQTSRVNEAGLTAWLNLNWRF</sequence>
<feature type="chain" id="PRO_5006600940" evidence="10">
    <location>
        <begin position="21"/>
        <end position="672"/>
    </location>
</feature>
<dbReference type="NCBIfam" id="TIGR01778">
    <property type="entry name" value="TonB-copper"/>
    <property type="match status" value="1"/>
</dbReference>
<dbReference type="PANTHER" id="PTHR30069">
    <property type="entry name" value="TONB-DEPENDENT OUTER MEMBRANE RECEPTOR"/>
    <property type="match status" value="1"/>
</dbReference>
<keyword evidence="2 8" id="KW-0813">Transport</keyword>
<keyword evidence="3 8" id="KW-1134">Transmembrane beta strand</keyword>
<evidence type="ECO:0000256" key="5">
    <source>
        <dbReference type="ARBA" id="ARBA00023077"/>
    </source>
</evidence>
<protein>
    <submittedName>
        <fullName evidence="13">TonB-dependent receptor</fullName>
    </submittedName>
</protein>
<proteinExistence type="inferred from homology"/>
<dbReference type="KEGG" id="pphe:PP2015_976"/>
<dbReference type="Pfam" id="PF00593">
    <property type="entry name" value="TonB_dep_Rec_b-barrel"/>
    <property type="match status" value="1"/>
</dbReference>
<evidence type="ECO:0000256" key="10">
    <source>
        <dbReference type="SAM" id="SignalP"/>
    </source>
</evidence>
<dbReference type="InterPro" id="IPR000531">
    <property type="entry name" value="Beta-barrel_TonB"/>
</dbReference>
<evidence type="ECO:0000256" key="7">
    <source>
        <dbReference type="ARBA" id="ARBA00023237"/>
    </source>
</evidence>
<dbReference type="EMBL" id="CP013187">
    <property type="protein sequence ID" value="ALO41494.1"/>
    <property type="molecule type" value="Genomic_DNA"/>
</dbReference>
<name>A0A0S2JZN4_9GAMM</name>
<keyword evidence="13" id="KW-0675">Receptor</keyword>
<keyword evidence="7 8" id="KW-0998">Cell outer membrane</keyword>
<keyword evidence="10" id="KW-0732">Signal</keyword>
<dbReference type="AlphaFoldDB" id="A0A0S2JZN4"/>
<dbReference type="Pfam" id="PF07715">
    <property type="entry name" value="Plug"/>
    <property type="match status" value="1"/>
</dbReference>
<dbReference type="RefSeq" id="WP_058029228.1">
    <property type="nucleotide sequence ID" value="NZ_CP013187.1"/>
</dbReference>
<comment type="similarity">
    <text evidence="8 9">Belongs to the TonB-dependent receptor family.</text>
</comment>
<dbReference type="STRING" id="161398.PP2015_976"/>
<keyword evidence="14" id="KW-1185">Reference proteome</keyword>
<dbReference type="PATRIC" id="fig|161398.10.peg.993"/>
<dbReference type="GO" id="GO:0015344">
    <property type="term" value="F:siderophore uptake transmembrane transporter activity"/>
    <property type="evidence" value="ECO:0007669"/>
    <property type="project" value="TreeGrafter"/>
</dbReference>
<keyword evidence="6 8" id="KW-0472">Membrane</keyword>
<evidence type="ECO:0000256" key="4">
    <source>
        <dbReference type="ARBA" id="ARBA00022692"/>
    </source>
</evidence>
<organism evidence="13 14">
    <name type="scientific">Pseudoalteromonas phenolica</name>
    <dbReference type="NCBI Taxonomy" id="161398"/>
    <lineage>
        <taxon>Bacteria</taxon>
        <taxon>Pseudomonadati</taxon>
        <taxon>Pseudomonadota</taxon>
        <taxon>Gammaproteobacteria</taxon>
        <taxon>Alteromonadales</taxon>
        <taxon>Pseudoalteromonadaceae</taxon>
        <taxon>Pseudoalteromonas</taxon>
    </lineage>
</organism>
<evidence type="ECO:0000256" key="3">
    <source>
        <dbReference type="ARBA" id="ARBA00022452"/>
    </source>
</evidence>
<evidence type="ECO:0000256" key="9">
    <source>
        <dbReference type="RuleBase" id="RU003357"/>
    </source>
</evidence>
<dbReference type="Proteomes" id="UP000061457">
    <property type="component" value="Chromosome I"/>
</dbReference>
<keyword evidence="4 8" id="KW-0812">Transmembrane</keyword>
<dbReference type="InterPro" id="IPR012910">
    <property type="entry name" value="Plug_dom"/>
</dbReference>
<dbReference type="OrthoDB" id="5332150at2"/>
<dbReference type="PROSITE" id="PS52016">
    <property type="entry name" value="TONB_DEPENDENT_REC_3"/>
    <property type="match status" value="1"/>
</dbReference>
<dbReference type="Gene3D" id="2.40.170.20">
    <property type="entry name" value="TonB-dependent receptor, beta-barrel domain"/>
    <property type="match status" value="1"/>
</dbReference>
<evidence type="ECO:0000313" key="14">
    <source>
        <dbReference type="Proteomes" id="UP000061457"/>
    </source>
</evidence>
<feature type="domain" description="TonB-dependent receptor plug" evidence="12">
    <location>
        <begin position="46"/>
        <end position="136"/>
    </location>
</feature>
<comment type="subcellular location">
    <subcellularLocation>
        <location evidence="1 8">Cell outer membrane</location>
        <topology evidence="1 8">Multi-pass membrane protein</topology>
    </subcellularLocation>
</comment>
<dbReference type="InterPro" id="IPR037066">
    <property type="entry name" value="Plug_dom_sf"/>
</dbReference>
<evidence type="ECO:0000256" key="8">
    <source>
        <dbReference type="PROSITE-ProRule" id="PRU01360"/>
    </source>
</evidence>
<reference evidence="13 14" key="1">
    <citation type="submission" date="2015-11" db="EMBL/GenBank/DDBJ databases">
        <authorList>
            <person name="Zhang Y."/>
            <person name="Guo Z."/>
        </authorList>
    </citation>
    <scope>NUCLEOTIDE SEQUENCE [LARGE SCALE GENOMIC DNA]</scope>
    <source>
        <strain evidence="13 14">KCTC 12086</strain>
    </source>
</reference>
<accession>A0A0S2JZN4</accession>
<dbReference type="SUPFAM" id="SSF56935">
    <property type="entry name" value="Porins"/>
    <property type="match status" value="1"/>
</dbReference>
<dbReference type="GO" id="GO:0009279">
    <property type="term" value="C:cell outer membrane"/>
    <property type="evidence" value="ECO:0007669"/>
    <property type="project" value="UniProtKB-SubCell"/>
</dbReference>
<dbReference type="InterPro" id="IPR010100">
    <property type="entry name" value="TonB-dep_Cu_rcpt"/>
</dbReference>
<dbReference type="Gene3D" id="2.170.130.10">
    <property type="entry name" value="TonB-dependent receptor, plug domain"/>
    <property type="match status" value="1"/>
</dbReference>
<keyword evidence="5 9" id="KW-0798">TonB box</keyword>
<feature type="domain" description="TonB-dependent receptor-like beta-barrel" evidence="11">
    <location>
        <begin position="191"/>
        <end position="632"/>
    </location>
</feature>
<evidence type="ECO:0000259" key="11">
    <source>
        <dbReference type="Pfam" id="PF00593"/>
    </source>
</evidence>
<evidence type="ECO:0000259" key="12">
    <source>
        <dbReference type="Pfam" id="PF07715"/>
    </source>
</evidence>